<protein>
    <recommendedName>
        <fullName evidence="4">Glycosyltransferase RgtA/B/C/D-like domain-containing protein</fullName>
    </recommendedName>
</protein>
<name>A0A0N0MH54_9PROT</name>
<keyword evidence="1" id="KW-1133">Transmembrane helix</keyword>
<evidence type="ECO:0000313" key="3">
    <source>
        <dbReference type="Proteomes" id="UP000031553"/>
    </source>
</evidence>
<keyword evidence="1" id="KW-0472">Membrane</keyword>
<feature type="transmembrane region" description="Helical" evidence="1">
    <location>
        <begin position="204"/>
        <end position="223"/>
    </location>
</feature>
<dbReference type="EMBL" id="JUFX02000013">
    <property type="protein sequence ID" value="KPH88704.1"/>
    <property type="molecule type" value="Genomic_DNA"/>
</dbReference>
<feature type="transmembrane region" description="Helical" evidence="1">
    <location>
        <begin position="90"/>
        <end position="112"/>
    </location>
</feature>
<evidence type="ECO:0008006" key="4">
    <source>
        <dbReference type="Google" id="ProtNLM"/>
    </source>
</evidence>
<organism evidence="2 3">
    <name type="scientific">Komagataeibacter intermedius AF2</name>
    <dbReference type="NCBI Taxonomy" id="1458464"/>
    <lineage>
        <taxon>Bacteria</taxon>
        <taxon>Pseudomonadati</taxon>
        <taxon>Pseudomonadota</taxon>
        <taxon>Alphaproteobacteria</taxon>
        <taxon>Acetobacterales</taxon>
        <taxon>Acetobacteraceae</taxon>
        <taxon>Komagataeibacter</taxon>
    </lineage>
</organism>
<evidence type="ECO:0000313" key="2">
    <source>
        <dbReference type="EMBL" id="KPH88704.1"/>
    </source>
</evidence>
<feature type="transmembrane region" description="Helical" evidence="1">
    <location>
        <begin position="321"/>
        <end position="341"/>
    </location>
</feature>
<keyword evidence="1" id="KW-0812">Transmembrane</keyword>
<feature type="transmembrane region" description="Helical" evidence="1">
    <location>
        <begin position="279"/>
        <end position="301"/>
    </location>
</feature>
<dbReference type="Proteomes" id="UP000031553">
    <property type="component" value="Unassembled WGS sequence"/>
</dbReference>
<gene>
    <name evidence="2" type="ORF">GLUCOINTEAF2_0201468</name>
</gene>
<sequence>MTLWKNVKYLSLSFSATVISYFFYTRIFYNAPGILNMVINSDSLVLPRMGWEMWHVPHAWQHFQWPRVPSLFPDMLWFFLAERVGLDWRVALDGFFLLSLCLMTVCLASAIWRMGNLFWLQALFLASVTLTVYVACVSAGVYVQRFTDMSGLLELFLPAYHGSSFMLSLLAAAMANMEYDRGRRIANFCPTACLCLVATFSDPLFVTTFAVPFALSTRVFALMHRKDTTPVWSALKEGIAGPLFLLAACAVGFMGQELLYKQNLGGLFKHVPLVALPEIVYSACFSMRAFCCLALFALSIIPFIRICAKISKNEIEPYKELLFYQGYTASVMALCILSITYVDISLYRYALPLTWWSIVFLVSCIDPASVRKLSDYVMVSLPCAVLYFMLTGNHENSLDGWHSPLETCLSQSHDRLGLRGGLTHYWLSRKVAASSNWTLQIEQVAGGNHIFIWGNNPDLYTHDVHGFDKTPVFNYFIDDGTEDLKALYSDMGPPAHVLHCPEADILVFDQPIRLQ</sequence>
<feature type="transmembrane region" description="Helical" evidence="1">
    <location>
        <begin position="347"/>
        <end position="366"/>
    </location>
</feature>
<dbReference type="AlphaFoldDB" id="A0A0N0MH54"/>
<feature type="transmembrane region" description="Helical" evidence="1">
    <location>
        <begin position="155"/>
        <end position="175"/>
    </location>
</feature>
<reference evidence="2 3" key="1">
    <citation type="submission" date="2015-07" db="EMBL/GenBank/DDBJ databases">
        <title>Draft Genome Sequence of Komagataeibacter intermedius Strain AF2, Isolated from Kombucha Tea.</title>
        <authorList>
            <person name="Santos R.A."/>
            <person name="Berretta A.A."/>
            <person name="Barud H.S."/>
            <person name="Ribeiro S.J."/>
            <person name="Gonzalez-Garcia L.N."/>
            <person name="Zucchi T.D."/>
            <person name="Goldman G.H."/>
            <person name="Riano-Pachon D.M."/>
        </authorList>
    </citation>
    <scope>NUCLEOTIDE SEQUENCE [LARGE SCALE GENOMIC DNA]</scope>
    <source>
        <strain evidence="2 3">AF2</strain>
    </source>
</reference>
<comment type="caution">
    <text evidence="2">The sequence shown here is derived from an EMBL/GenBank/DDBJ whole genome shotgun (WGS) entry which is preliminary data.</text>
</comment>
<accession>A0A0N0MH54</accession>
<feature type="transmembrane region" description="Helical" evidence="1">
    <location>
        <begin position="118"/>
        <end position="143"/>
    </location>
</feature>
<feature type="transmembrane region" description="Helical" evidence="1">
    <location>
        <begin position="6"/>
        <end position="24"/>
    </location>
</feature>
<proteinExistence type="predicted"/>
<evidence type="ECO:0000256" key="1">
    <source>
        <dbReference type="SAM" id="Phobius"/>
    </source>
</evidence>